<dbReference type="Pfam" id="PF10099">
    <property type="entry name" value="RskA_C"/>
    <property type="match status" value="1"/>
</dbReference>
<keyword evidence="1" id="KW-0472">Membrane</keyword>
<feature type="domain" description="Anti-sigma K factor RskA C-terminal" evidence="2">
    <location>
        <begin position="100"/>
        <end position="231"/>
    </location>
</feature>
<dbReference type="Proteomes" id="UP000318413">
    <property type="component" value="Unassembled WGS sequence"/>
</dbReference>
<evidence type="ECO:0000256" key="1">
    <source>
        <dbReference type="SAM" id="Phobius"/>
    </source>
</evidence>
<organism evidence="3 4">
    <name type="scientific">Sphingomonas oligophenolica</name>
    <dbReference type="NCBI Taxonomy" id="301154"/>
    <lineage>
        <taxon>Bacteria</taxon>
        <taxon>Pseudomonadati</taxon>
        <taxon>Pseudomonadota</taxon>
        <taxon>Alphaproteobacteria</taxon>
        <taxon>Sphingomonadales</taxon>
        <taxon>Sphingomonadaceae</taxon>
        <taxon>Sphingomonas</taxon>
    </lineage>
</organism>
<gene>
    <name evidence="3" type="ORF">EAH84_08095</name>
</gene>
<proteinExistence type="predicted"/>
<sequence>MTTAEDRAAVAAELALGVLEGDERADAMRRVLAEPTFAREVEAWRAHFALLFAAWPDAAPSSDVEARLVRLIDRSGEAAANDDAVVRRSPWMWSTGVATLMAACLVLALALRPERTVTVAAPVTVATTAPLVAAITPTKDDADAKPFAAAYDAKTGEIRFAGGVTVPTGRSAELWVIGADAAPHSLGLLAGPASRVSIGGRNLRRITAGATLAVTIEPEGGSPSGLPTGPVVASGTLAKV</sequence>
<keyword evidence="1" id="KW-1133">Transmembrane helix</keyword>
<dbReference type="PANTHER" id="PTHR37461:SF1">
    <property type="entry name" value="ANTI-SIGMA-K FACTOR RSKA"/>
    <property type="match status" value="1"/>
</dbReference>
<name>A0A502CJA3_9SPHN</name>
<evidence type="ECO:0000313" key="3">
    <source>
        <dbReference type="EMBL" id="TPG12724.1"/>
    </source>
</evidence>
<reference evidence="3 4" key="1">
    <citation type="journal article" date="2019" name="Environ. Microbiol.">
        <title>Species interactions and distinct microbial communities in high Arctic permafrost affected cryosols are associated with the CH4 and CO2 gas fluxes.</title>
        <authorList>
            <person name="Altshuler I."/>
            <person name="Hamel J."/>
            <person name="Turney S."/>
            <person name="Magnuson E."/>
            <person name="Levesque R."/>
            <person name="Greer C."/>
            <person name="Whyte L.G."/>
        </authorList>
    </citation>
    <scope>NUCLEOTIDE SEQUENCE [LARGE SCALE GENOMIC DNA]</scope>
    <source>
        <strain evidence="3 4">S5.1</strain>
    </source>
</reference>
<keyword evidence="1" id="KW-0812">Transmembrane</keyword>
<comment type="caution">
    <text evidence="3">The sequence shown here is derived from an EMBL/GenBank/DDBJ whole genome shotgun (WGS) entry which is preliminary data.</text>
</comment>
<dbReference type="EMBL" id="RCZK01000005">
    <property type="protein sequence ID" value="TPG12724.1"/>
    <property type="molecule type" value="Genomic_DNA"/>
</dbReference>
<dbReference type="InterPro" id="IPR051474">
    <property type="entry name" value="Anti-sigma-K/W_factor"/>
</dbReference>
<accession>A0A502CJA3</accession>
<protein>
    <submittedName>
        <fullName evidence="3">Anti-sigma factor</fullName>
    </submittedName>
</protein>
<dbReference type="InterPro" id="IPR018764">
    <property type="entry name" value="RskA_C"/>
</dbReference>
<dbReference type="PANTHER" id="PTHR37461">
    <property type="entry name" value="ANTI-SIGMA-K FACTOR RSKA"/>
    <property type="match status" value="1"/>
</dbReference>
<keyword evidence="4" id="KW-1185">Reference proteome</keyword>
<dbReference type="OrthoDB" id="9816387at2"/>
<dbReference type="AlphaFoldDB" id="A0A502CJA3"/>
<dbReference type="GO" id="GO:0005886">
    <property type="term" value="C:plasma membrane"/>
    <property type="evidence" value="ECO:0007669"/>
    <property type="project" value="InterPro"/>
</dbReference>
<dbReference type="GO" id="GO:0016989">
    <property type="term" value="F:sigma factor antagonist activity"/>
    <property type="evidence" value="ECO:0007669"/>
    <property type="project" value="TreeGrafter"/>
</dbReference>
<dbReference type="RefSeq" id="WP_140870411.1">
    <property type="nucleotide sequence ID" value="NZ_RCZK01000005.1"/>
</dbReference>
<evidence type="ECO:0000259" key="2">
    <source>
        <dbReference type="Pfam" id="PF10099"/>
    </source>
</evidence>
<feature type="transmembrane region" description="Helical" evidence="1">
    <location>
        <begin position="91"/>
        <end position="111"/>
    </location>
</feature>
<evidence type="ECO:0000313" key="4">
    <source>
        <dbReference type="Proteomes" id="UP000318413"/>
    </source>
</evidence>
<dbReference type="GO" id="GO:0006417">
    <property type="term" value="P:regulation of translation"/>
    <property type="evidence" value="ECO:0007669"/>
    <property type="project" value="TreeGrafter"/>
</dbReference>